<dbReference type="InterPro" id="IPR000716">
    <property type="entry name" value="Thyroglobulin_1"/>
</dbReference>
<keyword evidence="6" id="KW-0732">Signal</keyword>
<evidence type="ECO:0000313" key="8">
    <source>
        <dbReference type="EMBL" id="ADV40380.1"/>
    </source>
</evidence>
<dbReference type="InterPro" id="IPR036857">
    <property type="entry name" value="Thyroglobulin_1_sf"/>
</dbReference>
<protein>
    <submittedName>
        <fullName evidence="8">Putative nidogen 1</fullName>
    </submittedName>
</protein>
<evidence type="ECO:0000256" key="6">
    <source>
        <dbReference type="SAM" id="SignalP"/>
    </source>
</evidence>
<dbReference type="PANTHER" id="PTHR12352:SF3">
    <property type="entry name" value="NIDOGEN-2"/>
    <property type="match status" value="1"/>
</dbReference>
<evidence type="ECO:0000256" key="2">
    <source>
        <dbReference type="ARBA" id="ARBA00022525"/>
    </source>
</evidence>
<comment type="subcellular location">
    <subcellularLocation>
        <location evidence="1">Secreted</location>
    </subcellularLocation>
</comment>
<dbReference type="PANTHER" id="PTHR12352">
    <property type="entry name" value="SECRETED MODULAR CALCIUM-BINDING PROTEIN"/>
    <property type="match status" value="1"/>
</dbReference>
<keyword evidence="4 5" id="KW-1015">Disulfide bond</keyword>
<evidence type="ECO:0000256" key="5">
    <source>
        <dbReference type="PROSITE-ProRule" id="PRU00500"/>
    </source>
</evidence>
<reference evidence="8" key="1">
    <citation type="submission" date="2010-07" db="EMBL/GenBank/DDBJ databases">
        <title>Identification of Proteins Involved in Black Widow Spider Wrapping Silk Fibers.</title>
        <authorList>
            <person name="Nguyen A."/>
            <person name="Verduzco A."/>
            <person name="Vierra C."/>
        </authorList>
    </citation>
    <scope>NUCLEOTIDE SEQUENCE</scope>
</reference>
<dbReference type="Pfam" id="PF00086">
    <property type="entry name" value="Thyroglobulin_1"/>
    <property type="match status" value="1"/>
</dbReference>
<evidence type="ECO:0000256" key="4">
    <source>
        <dbReference type="ARBA" id="ARBA00023157"/>
    </source>
</evidence>
<dbReference type="SUPFAM" id="SSF57610">
    <property type="entry name" value="Thyroglobulin type-1 domain"/>
    <property type="match status" value="1"/>
</dbReference>
<evidence type="ECO:0000256" key="3">
    <source>
        <dbReference type="ARBA" id="ARBA00022737"/>
    </source>
</evidence>
<proteinExistence type="evidence at transcript level"/>
<evidence type="ECO:0000256" key="1">
    <source>
        <dbReference type="ARBA" id="ARBA00004613"/>
    </source>
</evidence>
<keyword evidence="2" id="KW-0964">Secreted</keyword>
<dbReference type="CDD" id="cd00191">
    <property type="entry name" value="TY"/>
    <property type="match status" value="1"/>
</dbReference>
<dbReference type="AlphaFoldDB" id="E7D1Y6"/>
<evidence type="ECO:0000259" key="7">
    <source>
        <dbReference type="PROSITE" id="PS51162"/>
    </source>
</evidence>
<organism evidence="8">
    <name type="scientific">Latrodectus hesperus</name>
    <name type="common">Western black widow spider</name>
    <dbReference type="NCBI Taxonomy" id="256737"/>
    <lineage>
        <taxon>Eukaryota</taxon>
        <taxon>Metazoa</taxon>
        <taxon>Ecdysozoa</taxon>
        <taxon>Arthropoda</taxon>
        <taxon>Chelicerata</taxon>
        <taxon>Arachnida</taxon>
        <taxon>Araneae</taxon>
        <taxon>Araneomorphae</taxon>
        <taxon>Entelegynae</taxon>
        <taxon>Araneoidea</taxon>
        <taxon>Theridiidae</taxon>
        <taxon>Latrodectus</taxon>
    </lineage>
</organism>
<dbReference type="InterPro" id="IPR051950">
    <property type="entry name" value="Dev_reg/Prot_inhib"/>
</dbReference>
<name>E7D1Y6_LATHE</name>
<comment type="caution">
    <text evidence="5">Lacks conserved residue(s) required for the propagation of feature annotation.</text>
</comment>
<dbReference type="GO" id="GO:0005615">
    <property type="term" value="C:extracellular space"/>
    <property type="evidence" value="ECO:0007669"/>
    <property type="project" value="TreeGrafter"/>
</dbReference>
<dbReference type="PROSITE" id="PS00484">
    <property type="entry name" value="THYROGLOBULIN_1_1"/>
    <property type="match status" value="1"/>
</dbReference>
<feature type="chain" id="PRO_5003218557" evidence="6">
    <location>
        <begin position="19"/>
        <end position="81"/>
    </location>
</feature>
<feature type="signal peptide" evidence="6">
    <location>
        <begin position="1"/>
        <end position="18"/>
    </location>
</feature>
<dbReference type="PROSITE" id="PS51162">
    <property type="entry name" value="THYROGLOBULIN_1_2"/>
    <property type="match status" value="1"/>
</dbReference>
<keyword evidence="3" id="KW-0677">Repeat</keyword>
<dbReference type="SMART" id="SM00211">
    <property type="entry name" value="TY"/>
    <property type="match status" value="1"/>
</dbReference>
<feature type="disulfide bond" evidence="5">
    <location>
        <begin position="54"/>
        <end position="61"/>
    </location>
</feature>
<dbReference type="Gene3D" id="4.10.800.10">
    <property type="entry name" value="Thyroglobulin type-1"/>
    <property type="match status" value="1"/>
</dbReference>
<sequence>MKTFGLLILCCCLVAVLGQETACRLQRKQELAKNVVGNFVPTCDADGSYSQVQCHGSTGFCWCADKDGNQLTKSVRGKPDC</sequence>
<dbReference type="EMBL" id="HQ006090">
    <property type="protein sequence ID" value="ADV40380.1"/>
    <property type="molecule type" value="mRNA"/>
</dbReference>
<feature type="domain" description="Thyroglobulin type-1" evidence="7">
    <location>
        <begin position="20"/>
        <end position="81"/>
    </location>
</feature>
<accession>E7D1Y6</accession>